<dbReference type="EMBL" id="CYZI01000005">
    <property type="protein sequence ID" value="CUO15144.1"/>
    <property type="molecule type" value="Genomic_DNA"/>
</dbReference>
<evidence type="ECO:0000313" key="3">
    <source>
        <dbReference type="Proteomes" id="UP000095333"/>
    </source>
</evidence>
<organism evidence="1 3">
    <name type="scientific">Phocaeicola vulgatus</name>
    <name type="common">Bacteroides vulgatus</name>
    <dbReference type="NCBI Taxonomy" id="821"/>
    <lineage>
        <taxon>Bacteria</taxon>
        <taxon>Pseudomonadati</taxon>
        <taxon>Bacteroidota</taxon>
        <taxon>Bacteroidia</taxon>
        <taxon>Bacteroidales</taxon>
        <taxon>Bacteroidaceae</taxon>
        <taxon>Phocaeicola</taxon>
    </lineage>
</organism>
<name>A0A174CPT8_PHOVU</name>
<dbReference type="AlphaFoldDB" id="A0A174CPT8"/>
<proteinExistence type="predicted"/>
<sequence length="30" mass="3415">MPDICGIHRDLVNFMLKKQEPRLDSASRGS</sequence>
<evidence type="ECO:0000313" key="1">
    <source>
        <dbReference type="EMBL" id="CUO15144.1"/>
    </source>
</evidence>
<evidence type="ECO:0000313" key="2">
    <source>
        <dbReference type="EMBL" id="QEW38188.1"/>
    </source>
</evidence>
<reference evidence="2 4" key="2">
    <citation type="submission" date="2019-09" db="EMBL/GenBank/DDBJ databases">
        <title>Commensal-derived Metabolites Govern Vibrio cholerae Pathogenesis in Host.</title>
        <authorList>
            <person name="Yoon S.S."/>
            <person name="Yoon M.Y."/>
        </authorList>
    </citation>
    <scope>NUCLEOTIDE SEQUENCE [LARGE SCALE GENOMIC DNA]</scope>
    <source>
        <strain evidence="2 4">VIC01</strain>
    </source>
</reference>
<dbReference type="Proteomes" id="UP000326091">
    <property type="component" value="Chromosome"/>
</dbReference>
<accession>A0A174CPT8</accession>
<protein>
    <submittedName>
        <fullName evidence="1">Uncharacterized protein</fullName>
    </submittedName>
</protein>
<dbReference type="EMBL" id="CP043529">
    <property type="protein sequence ID" value="QEW38188.1"/>
    <property type="molecule type" value="Genomic_DNA"/>
</dbReference>
<reference evidence="1 3" key="1">
    <citation type="submission" date="2015-09" db="EMBL/GenBank/DDBJ databases">
        <authorList>
            <consortium name="Pathogen Informatics"/>
        </authorList>
    </citation>
    <scope>NUCLEOTIDE SEQUENCE [LARGE SCALE GENOMIC DNA]</scope>
    <source>
        <strain evidence="1 3">2789STDY5834842</strain>
    </source>
</reference>
<dbReference type="Proteomes" id="UP000095333">
    <property type="component" value="Unassembled WGS sequence"/>
</dbReference>
<evidence type="ECO:0000313" key="4">
    <source>
        <dbReference type="Proteomes" id="UP000326091"/>
    </source>
</evidence>
<gene>
    <name evidence="1" type="ORF">ERS852457_01443</name>
    <name evidence="2" type="ORF">VIC01_03810</name>
</gene>